<dbReference type="InterPro" id="IPR006035">
    <property type="entry name" value="Ureohydrolase"/>
</dbReference>
<comment type="similarity">
    <text evidence="3">Belongs to the arginase family.</text>
</comment>
<keyword evidence="2" id="KW-0378">Hydrolase</keyword>
<reference evidence="4" key="1">
    <citation type="submission" date="2017-05" db="EMBL/GenBank/DDBJ databases">
        <title>Complete and WGS of Bordetella genogroups.</title>
        <authorList>
            <person name="Spilker T."/>
            <person name="Lipuma J."/>
        </authorList>
    </citation>
    <scope>NUCLEOTIDE SEQUENCE</scope>
    <source>
        <strain evidence="4">AU21707</strain>
    </source>
</reference>
<keyword evidence="1" id="KW-0479">Metal-binding</keyword>
<dbReference type="EMBL" id="NEVJ01000002">
    <property type="protein sequence ID" value="OZI23326.1"/>
    <property type="molecule type" value="Genomic_DNA"/>
</dbReference>
<name>A0A261RE73_9BORD</name>
<dbReference type="Proteomes" id="UP000216857">
    <property type="component" value="Unassembled WGS sequence"/>
</dbReference>
<evidence type="ECO:0000256" key="3">
    <source>
        <dbReference type="PROSITE-ProRule" id="PRU00742"/>
    </source>
</evidence>
<proteinExistence type="inferred from homology"/>
<dbReference type="InterPro" id="IPR023696">
    <property type="entry name" value="Ureohydrolase_dom_sf"/>
</dbReference>
<dbReference type="GO" id="GO:0046872">
    <property type="term" value="F:metal ion binding"/>
    <property type="evidence" value="ECO:0007669"/>
    <property type="project" value="UniProtKB-KW"/>
</dbReference>
<dbReference type="PRINTS" id="PR00116">
    <property type="entry name" value="ARGINASE"/>
</dbReference>
<gene>
    <name evidence="4" type="ORF">CAL26_07640</name>
</gene>
<dbReference type="PANTHER" id="PTHR11358">
    <property type="entry name" value="ARGINASE/AGMATINASE"/>
    <property type="match status" value="1"/>
</dbReference>
<dbReference type="SUPFAM" id="SSF52768">
    <property type="entry name" value="Arginase/deacetylase"/>
    <property type="match status" value="1"/>
</dbReference>
<dbReference type="PANTHER" id="PTHR11358:SF26">
    <property type="entry name" value="GUANIDINO ACID HYDROLASE, MITOCHONDRIAL"/>
    <property type="match status" value="1"/>
</dbReference>
<comment type="caution">
    <text evidence="4">The sequence shown here is derived from an EMBL/GenBank/DDBJ whole genome shotgun (WGS) entry which is preliminary data.</text>
</comment>
<accession>A0A261RE73</accession>
<protein>
    <submittedName>
        <fullName evidence="4">Agmatinase</fullName>
    </submittedName>
</protein>
<evidence type="ECO:0000256" key="2">
    <source>
        <dbReference type="ARBA" id="ARBA00022801"/>
    </source>
</evidence>
<evidence type="ECO:0000313" key="5">
    <source>
        <dbReference type="Proteomes" id="UP000216857"/>
    </source>
</evidence>
<dbReference type="GO" id="GO:0033389">
    <property type="term" value="P:putrescine biosynthetic process from arginine, via agmatine"/>
    <property type="evidence" value="ECO:0007669"/>
    <property type="project" value="TreeGrafter"/>
</dbReference>
<evidence type="ECO:0000313" key="4">
    <source>
        <dbReference type="EMBL" id="OZI23326.1"/>
    </source>
</evidence>
<dbReference type="Gene3D" id="3.40.800.10">
    <property type="entry name" value="Ureohydrolase domain"/>
    <property type="match status" value="1"/>
</dbReference>
<dbReference type="AlphaFoldDB" id="A0A261RE73"/>
<dbReference type="GO" id="GO:0008783">
    <property type="term" value="F:agmatinase activity"/>
    <property type="evidence" value="ECO:0007669"/>
    <property type="project" value="TreeGrafter"/>
</dbReference>
<keyword evidence="5" id="KW-1185">Reference proteome</keyword>
<dbReference type="Pfam" id="PF00491">
    <property type="entry name" value="Arginase"/>
    <property type="match status" value="1"/>
</dbReference>
<dbReference type="PROSITE" id="PS51409">
    <property type="entry name" value="ARGINASE_2"/>
    <property type="match status" value="1"/>
</dbReference>
<dbReference type="PIRSF" id="PIRSF036979">
    <property type="entry name" value="Arginase"/>
    <property type="match status" value="1"/>
</dbReference>
<sequence>MNIENHPAPGDLSGLCDAPATFMGAPYARRLEAARAAILGIPFDCGSHPFRIGSRQGPQSVREQSRLMRSFNPELADYNPLARLGLVDCGNLKLVPGQIDTAFEAIERAVGAIVDAGAVPVTFGGDGSITLPQLRAVGRRHPGLAVVHLDSHADTNPFMPGNEYNAGTQFTHAALEGRVDPARSFHIGLRGTTFTQHVLPHTRFFGYNVITQNQLLAQGIAATLDEVKAHIGSAPVYFCLDMDCIDPSAAPGVCAPSWGGLSAREAIDFVRQLHGVNLVAVDINTVSPPHDVNGTTASLAAALAYETLMLLCRRLGLDHADPTPDFGARYPGFRPAKA</sequence>
<dbReference type="OrthoDB" id="9789727at2"/>
<organism evidence="4 5">
    <name type="scientific">Bordetella genomosp. 9</name>
    <dbReference type="NCBI Taxonomy" id="1416803"/>
    <lineage>
        <taxon>Bacteria</taxon>
        <taxon>Pseudomonadati</taxon>
        <taxon>Pseudomonadota</taxon>
        <taxon>Betaproteobacteria</taxon>
        <taxon>Burkholderiales</taxon>
        <taxon>Alcaligenaceae</taxon>
        <taxon>Bordetella</taxon>
    </lineage>
</organism>
<evidence type="ECO:0000256" key="1">
    <source>
        <dbReference type="ARBA" id="ARBA00022723"/>
    </source>
</evidence>